<dbReference type="OrthoDB" id="8842400at2"/>
<evidence type="ECO:0000259" key="1">
    <source>
        <dbReference type="Pfam" id="PF08241"/>
    </source>
</evidence>
<gene>
    <name evidence="2" type="ORF">SAMN04488011_104126</name>
</gene>
<sequence length="236" mass="26282">MGISLIPAAFLLRHAAHVKDAKSGVILGRQKLHMKPGALDRFVKLAQASGYDVAPQDLRQEDGFTERLLDAIGYPRLEALDFTDSEGAEHVHDLNRPLPDDLQERFDLVIDGGTTEHVFNIGQAIDNCYAMLKPGGLMLAYIACDGWFGHGFFQTGPDVPWRYWHHTRGCEMLEVSVVGRRTPRKIVSIPDPTGRRRGGEMFFEGPQMLLYAARKPLTAPPYAPPVQGHYVEVAHV</sequence>
<accession>A0A1H8GLT8</accession>
<dbReference type="InterPro" id="IPR013216">
    <property type="entry name" value="Methyltransf_11"/>
</dbReference>
<dbReference type="GO" id="GO:0032259">
    <property type="term" value="P:methylation"/>
    <property type="evidence" value="ECO:0007669"/>
    <property type="project" value="UniProtKB-KW"/>
</dbReference>
<dbReference type="RefSeq" id="WP_091845367.1">
    <property type="nucleotide sequence ID" value="NZ_FOCM01000004.1"/>
</dbReference>
<dbReference type="Proteomes" id="UP000199372">
    <property type="component" value="Unassembled WGS sequence"/>
</dbReference>
<dbReference type="Pfam" id="PF08241">
    <property type="entry name" value="Methyltransf_11"/>
    <property type="match status" value="1"/>
</dbReference>
<evidence type="ECO:0000313" key="2">
    <source>
        <dbReference type="EMBL" id="SEN44789.1"/>
    </source>
</evidence>
<name>A0A1H8GLT8_9RHOB</name>
<dbReference type="SUPFAM" id="SSF53335">
    <property type="entry name" value="S-adenosyl-L-methionine-dependent methyltransferases"/>
    <property type="match status" value="1"/>
</dbReference>
<organism evidence="2 3">
    <name type="scientific">Palleronia pelagia</name>
    <dbReference type="NCBI Taxonomy" id="387096"/>
    <lineage>
        <taxon>Bacteria</taxon>
        <taxon>Pseudomonadati</taxon>
        <taxon>Pseudomonadota</taxon>
        <taxon>Alphaproteobacteria</taxon>
        <taxon>Rhodobacterales</taxon>
        <taxon>Roseobacteraceae</taxon>
        <taxon>Palleronia</taxon>
    </lineage>
</organism>
<proteinExistence type="predicted"/>
<evidence type="ECO:0000313" key="3">
    <source>
        <dbReference type="Proteomes" id="UP000199372"/>
    </source>
</evidence>
<dbReference type="InterPro" id="IPR029063">
    <property type="entry name" value="SAM-dependent_MTases_sf"/>
</dbReference>
<dbReference type="GO" id="GO:0008757">
    <property type="term" value="F:S-adenosylmethionine-dependent methyltransferase activity"/>
    <property type="evidence" value="ECO:0007669"/>
    <property type="project" value="InterPro"/>
</dbReference>
<keyword evidence="3" id="KW-1185">Reference proteome</keyword>
<protein>
    <submittedName>
        <fullName evidence="2">Methyltransferase domain-containing protein</fullName>
    </submittedName>
</protein>
<keyword evidence="2" id="KW-0489">Methyltransferase</keyword>
<dbReference type="Gene3D" id="3.40.50.150">
    <property type="entry name" value="Vaccinia Virus protein VP39"/>
    <property type="match status" value="1"/>
</dbReference>
<keyword evidence="2" id="KW-0808">Transferase</keyword>
<dbReference type="EMBL" id="FOCM01000004">
    <property type="protein sequence ID" value="SEN44789.1"/>
    <property type="molecule type" value="Genomic_DNA"/>
</dbReference>
<dbReference type="AlphaFoldDB" id="A0A1H8GLT8"/>
<feature type="domain" description="Methyltransferase type 11" evidence="1">
    <location>
        <begin position="97"/>
        <end position="139"/>
    </location>
</feature>
<reference evidence="3" key="1">
    <citation type="submission" date="2016-10" db="EMBL/GenBank/DDBJ databases">
        <authorList>
            <person name="Varghese N."/>
            <person name="Submissions S."/>
        </authorList>
    </citation>
    <scope>NUCLEOTIDE SEQUENCE [LARGE SCALE GENOMIC DNA]</scope>
    <source>
        <strain evidence="3">DSM 26893</strain>
    </source>
</reference>